<name>A0ABP9EV99_9GAMM</name>
<dbReference type="InterPro" id="IPR046342">
    <property type="entry name" value="CBS_dom_sf"/>
</dbReference>
<dbReference type="SUPFAM" id="SSF54631">
    <property type="entry name" value="CBS-domain pair"/>
    <property type="match status" value="1"/>
</dbReference>
<evidence type="ECO:0000313" key="9">
    <source>
        <dbReference type="EMBL" id="GAA4887091.1"/>
    </source>
</evidence>
<dbReference type="Pfam" id="PF00571">
    <property type="entry name" value="CBS"/>
    <property type="match status" value="1"/>
</dbReference>
<feature type="transmembrane region" description="Helical" evidence="7">
    <location>
        <begin position="191"/>
        <end position="208"/>
    </location>
</feature>
<evidence type="ECO:0000259" key="8">
    <source>
        <dbReference type="Pfam" id="PF00571"/>
    </source>
</evidence>
<keyword evidence="10" id="KW-1185">Reference proteome</keyword>
<dbReference type="Pfam" id="PF01226">
    <property type="entry name" value="Form_Nir_trans"/>
    <property type="match status" value="1"/>
</dbReference>
<feature type="transmembrane region" description="Helical" evidence="7">
    <location>
        <begin position="112"/>
        <end position="134"/>
    </location>
</feature>
<feature type="transmembrane region" description="Helical" evidence="7">
    <location>
        <begin position="160"/>
        <end position="179"/>
    </location>
</feature>
<accession>A0ABP9EV99</accession>
<comment type="subcellular location">
    <subcellularLocation>
        <location evidence="1">Membrane</location>
        <topology evidence="1">Multi-pass membrane protein</topology>
    </subcellularLocation>
</comment>
<feature type="transmembrane region" description="Helical" evidence="7">
    <location>
        <begin position="214"/>
        <end position="233"/>
    </location>
</feature>
<feature type="transmembrane region" description="Helical" evidence="7">
    <location>
        <begin position="72"/>
        <end position="100"/>
    </location>
</feature>
<dbReference type="RefSeq" id="WP_345335306.1">
    <property type="nucleotide sequence ID" value="NZ_BAABJZ010000069.1"/>
</dbReference>
<dbReference type="InterPro" id="IPR000292">
    <property type="entry name" value="For/NO2_transpt"/>
</dbReference>
<dbReference type="PANTHER" id="PTHR30520:SF6">
    <property type="entry name" value="FORMATE_NITRATE FAMILY TRANSPORTER (EUROFUNG)"/>
    <property type="match status" value="1"/>
</dbReference>
<evidence type="ECO:0000256" key="4">
    <source>
        <dbReference type="ARBA" id="ARBA00023136"/>
    </source>
</evidence>
<dbReference type="NCBIfam" id="TIGR00790">
    <property type="entry name" value="fnt"/>
    <property type="match status" value="1"/>
</dbReference>
<dbReference type="Gene3D" id="3.10.580.10">
    <property type="entry name" value="CBS-domain"/>
    <property type="match status" value="1"/>
</dbReference>
<keyword evidence="3 7" id="KW-1133">Transmembrane helix</keyword>
<proteinExistence type="inferred from homology"/>
<dbReference type="PANTHER" id="PTHR30520">
    <property type="entry name" value="FORMATE TRANSPORTER-RELATED"/>
    <property type="match status" value="1"/>
</dbReference>
<dbReference type="Proteomes" id="UP001499988">
    <property type="component" value="Unassembled WGS sequence"/>
</dbReference>
<dbReference type="InterPro" id="IPR023999">
    <property type="entry name" value="Formate_transptr_FocA"/>
</dbReference>
<dbReference type="InterPro" id="IPR023271">
    <property type="entry name" value="Aquaporin-like"/>
</dbReference>
<dbReference type="Gene3D" id="1.20.1080.10">
    <property type="entry name" value="Glycerol uptake facilitator protein"/>
    <property type="match status" value="1"/>
</dbReference>
<keyword evidence="2 7" id="KW-0812">Transmembrane</keyword>
<dbReference type="InterPro" id="IPR000644">
    <property type="entry name" value="CBS_dom"/>
</dbReference>
<feature type="transmembrane region" description="Helical" evidence="7">
    <location>
        <begin position="254"/>
        <end position="276"/>
    </location>
</feature>
<comment type="caution">
    <text evidence="9">The sequence shown here is derived from an EMBL/GenBank/DDBJ whole genome shotgun (WGS) entry which is preliminary data.</text>
</comment>
<organism evidence="9 10">
    <name type="scientific">Ferrimonas pelagia</name>
    <dbReference type="NCBI Taxonomy" id="1177826"/>
    <lineage>
        <taxon>Bacteria</taxon>
        <taxon>Pseudomonadati</taxon>
        <taxon>Pseudomonadota</taxon>
        <taxon>Gammaproteobacteria</taxon>
        <taxon>Alteromonadales</taxon>
        <taxon>Ferrimonadaceae</taxon>
        <taxon>Ferrimonas</taxon>
    </lineage>
</organism>
<evidence type="ECO:0000256" key="1">
    <source>
        <dbReference type="ARBA" id="ARBA00004141"/>
    </source>
</evidence>
<comment type="similarity">
    <text evidence="5">Belongs to the FNT transporter (TC 1.A.16) family.</text>
</comment>
<keyword evidence="4 7" id="KW-0472">Membrane</keyword>
<dbReference type="InterPro" id="IPR024002">
    <property type="entry name" value="For/NO2_transpt_CS"/>
</dbReference>
<protein>
    <recommendedName>
        <fullName evidence="6">Formate transporter FocA</fullName>
    </recommendedName>
</protein>
<feature type="transmembrane region" description="Helical" evidence="7">
    <location>
        <begin position="34"/>
        <end position="52"/>
    </location>
</feature>
<feature type="domain" description="CBS" evidence="8">
    <location>
        <begin position="304"/>
        <end position="355"/>
    </location>
</feature>
<dbReference type="PROSITE" id="PS01005">
    <property type="entry name" value="FORMATE_NITRITE_TP_1"/>
    <property type="match status" value="1"/>
</dbReference>
<dbReference type="NCBIfam" id="TIGR04060">
    <property type="entry name" value="formate_focA"/>
    <property type="match status" value="1"/>
</dbReference>
<evidence type="ECO:0000256" key="7">
    <source>
        <dbReference type="SAM" id="Phobius"/>
    </source>
</evidence>
<evidence type="ECO:0000313" key="10">
    <source>
        <dbReference type="Proteomes" id="UP001499988"/>
    </source>
</evidence>
<sequence length="477" mass="50933">MLKAVPSAKPQDPLYQQAVKTGHSKLAKSASQRFALSVMAGVFIGLAFTFYITALTGADNVPWGISRLLGGLVFSLGLILVVICGAELFTSTVLTVIPWAKRQISGTRMLKHWGLVFAGNCVGALLLVALLWVAKQHLAAGGDWGIKLMSVAQYKLKHDFSQAVALGALCNLLVCLGIWMSYSAKEPASKALLLILPVAMFVSAGFEHSIANLFLVPMAIAIHSLADASFWAATGMQPDLFASLTTRNFVLHNLIPVTIGNIIGGALFVGLGQWWIHGQTAEKNTHKFLKGKMTMTKHTEKMNVAELINTQPMMVPAEALISDVALQLLTEGGSAALVMEAGQAKGLVDEQDLLRGYYLAEEQERVNVTVADVMQPICFQAKANESVASLALRLAVDEDQMHPVSSSGFLLRHSELDLNSRAQQATPSANTLTLVLDGDQVIGVVEKRRVLAALAGITGSKAATQNETVAPAEIAVA</sequence>
<evidence type="ECO:0000256" key="3">
    <source>
        <dbReference type="ARBA" id="ARBA00022989"/>
    </source>
</evidence>
<reference evidence="10" key="1">
    <citation type="journal article" date="2019" name="Int. J. Syst. Evol. Microbiol.">
        <title>The Global Catalogue of Microorganisms (GCM) 10K type strain sequencing project: providing services to taxonomists for standard genome sequencing and annotation.</title>
        <authorList>
            <consortium name="The Broad Institute Genomics Platform"/>
            <consortium name="The Broad Institute Genome Sequencing Center for Infectious Disease"/>
            <person name="Wu L."/>
            <person name="Ma J."/>
        </authorList>
    </citation>
    <scope>NUCLEOTIDE SEQUENCE [LARGE SCALE GENOMIC DNA]</scope>
    <source>
        <strain evidence="10">JCM 18401</strain>
    </source>
</reference>
<evidence type="ECO:0000256" key="6">
    <source>
        <dbReference type="NCBIfam" id="TIGR04060"/>
    </source>
</evidence>
<gene>
    <name evidence="9" type="primary">focA</name>
    <name evidence="9" type="ORF">GCM10023333_20670</name>
</gene>
<dbReference type="EMBL" id="BAABJZ010000069">
    <property type="protein sequence ID" value="GAA4887091.1"/>
    <property type="molecule type" value="Genomic_DNA"/>
</dbReference>
<evidence type="ECO:0000256" key="5">
    <source>
        <dbReference type="ARBA" id="ARBA00049660"/>
    </source>
</evidence>
<evidence type="ECO:0000256" key="2">
    <source>
        <dbReference type="ARBA" id="ARBA00022692"/>
    </source>
</evidence>